<dbReference type="HOGENOM" id="CLU_2073648_0_0_1"/>
<proteinExistence type="predicted"/>
<gene>
    <name evidence="1" type="ORF">MBM_00953</name>
</gene>
<reference evidence="1 2" key="1">
    <citation type="journal article" date="2012" name="BMC Genomics">
        <title>Sequencing the genome of Marssonina brunnea reveals fungus-poplar co-evolution.</title>
        <authorList>
            <person name="Zhu S."/>
            <person name="Cao Y.-Z."/>
            <person name="Jiang C."/>
            <person name="Tan B.-Y."/>
            <person name="Wang Z."/>
            <person name="Feng S."/>
            <person name="Zhang L."/>
            <person name="Su X.-H."/>
            <person name="Brejova B."/>
            <person name="Vinar T."/>
            <person name="Xu M."/>
            <person name="Wang M.-X."/>
            <person name="Zhang S.-G."/>
            <person name="Huang M.-R."/>
            <person name="Wu R."/>
            <person name="Zhou Y."/>
        </authorList>
    </citation>
    <scope>NUCLEOTIDE SEQUENCE [LARGE SCALE GENOMIC DNA]</scope>
    <source>
        <strain evidence="1 2">MB_m1</strain>
    </source>
</reference>
<keyword evidence="2" id="KW-1185">Reference proteome</keyword>
<protein>
    <submittedName>
        <fullName evidence="1">Uncharacterized protein</fullName>
    </submittedName>
</protein>
<dbReference type="EMBL" id="JH921429">
    <property type="protein sequence ID" value="EKD20271.1"/>
    <property type="molecule type" value="Genomic_DNA"/>
</dbReference>
<organism evidence="1 2">
    <name type="scientific">Marssonina brunnea f. sp. multigermtubi (strain MB_m1)</name>
    <name type="common">Marssonina leaf spot fungus</name>
    <dbReference type="NCBI Taxonomy" id="1072389"/>
    <lineage>
        <taxon>Eukaryota</taxon>
        <taxon>Fungi</taxon>
        <taxon>Dikarya</taxon>
        <taxon>Ascomycota</taxon>
        <taxon>Pezizomycotina</taxon>
        <taxon>Leotiomycetes</taxon>
        <taxon>Helotiales</taxon>
        <taxon>Drepanopezizaceae</taxon>
        <taxon>Drepanopeziza</taxon>
    </lineage>
</organism>
<sequence length="118" mass="12971">MHGSRLNPKALEALCISITPQEMTSSPFHKEAIASEEACGDPRPTTGPSIVIPYIQSSVTKRDTNAALYGYGRKPVHEASTRQQRIKRQERMIPYPFCTEAEARLLSGKTALSKALGQ</sequence>
<dbReference type="AlphaFoldDB" id="K1X528"/>
<dbReference type="InParanoid" id="K1X528"/>
<accession>K1X528</accession>
<dbReference type="Proteomes" id="UP000006753">
    <property type="component" value="Unassembled WGS sequence"/>
</dbReference>
<evidence type="ECO:0000313" key="1">
    <source>
        <dbReference type="EMBL" id="EKD20271.1"/>
    </source>
</evidence>
<dbReference type="KEGG" id="mbe:MBM_00953"/>
<evidence type="ECO:0000313" key="2">
    <source>
        <dbReference type="Proteomes" id="UP000006753"/>
    </source>
</evidence>
<name>K1X528_MARBU</name>